<dbReference type="PANTHER" id="PTHR38442:SF1">
    <property type="entry name" value="INNER MEMBRANE PROTEIN"/>
    <property type="match status" value="1"/>
</dbReference>
<dbReference type="RefSeq" id="WP_245688744.1">
    <property type="nucleotide sequence ID" value="NZ_FNAS01000001.1"/>
</dbReference>
<evidence type="ECO:0000256" key="1">
    <source>
        <dbReference type="SAM" id="Phobius"/>
    </source>
</evidence>
<keyword evidence="1" id="KW-1133">Transmembrane helix</keyword>
<sequence length="60" mass="6729">MDNSEKIKQLRKYKTIATGLFLLMAAVFIIASFYEKRGTGYWAGYIRTFSEAAMVGALAD</sequence>
<protein>
    <submittedName>
        <fullName evidence="2">Uncharacterized protein</fullName>
    </submittedName>
</protein>
<evidence type="ECO:0000313" key="2">
    <source>
        <dbReference type="EMBL" id="SDD89646.1"/>
    </source>
</evidence>
<dbReference type="PANTHER" id="PTHR38442">
    <property type="entry name" value="INNER MEMBRANE PROTEIN-RELATED"/>
    <property type="match status" value="1"/>
</dbReference>
<proteinExistence type="predicted"/>
<dbReference type="AlphaFoldDB" id="A0A1G6YJB9"/>
<feature type="transmembrane region" description="Helical" evidence="1">
    <location>
        <begin position="16"/>
        <end position="34"/>
    </location>
</feature>
<gene>
    <name evidence="2" type="ORF">SAMN05421544_101161</name>
</gene>
<dbReference type="GO" id="GO:0005886">
    <property type="term" value="C:plasma membrane"/>
    <property type="evidence" value="ECO:0007669"/>
    <property type="project" value="TreeGrafter"/>
</dbReference>
<dbReference type="Proteomes" id="UP000198517">
    <property type="component" value="Unassembled WGS sequence"/>
</dbReference>
<organism evidence="2 3">
    <name type="scientific">Riemerella columbipharyngis</name>
    <dbReference type="NCBI Taxonomy" id="1071918"/>
    <lineage>
        <taxon>Bacteria</taxon>
        <taxon>Pseudomonadati</taxon>
        <taxon>Bacteroidota</taxon>
        <taxon>Flavobacteriia</taxon>
        <taxon>Flavobacteriales</taxon>
        <taxon>Weeksellaceae</taxon>
        <taxon>Riemerella</taxon>
    </lineage>
</organism>
<dbReference type="EMBL" id="FNAS01000001">
    <property type="protein sequence ID" value="SDD89646.1"/>
    <property type="molecule type" value="Genomic_DNA"/>
</dbReference>
<accession>A0A1G6YJB9</accession>
<name>A0A1G6YJB9_9FLAO</name>
<keyword evidence="1" id="KW-0472">Membrane</keyword>
<keyword evidence="3" id="KW-1185">Reference proteome</keyword>
<reference evidence="2 3" key="1">
    <citation type="submission" date="2016-10" db="EMBL/GenBank/DDBJ databases">
        <authorList>
            <person name="de Groot N.N."/>
        </authorList>
    </citation>
    <scope>NUCLEOTIDE SEQUENCE [LARGE SCALE GENOMIC DNA]</scope>
    <source>
        <strain evidence="2 3">DSM 24015</strain>
    </source>
</reference>
<dbReference type="STRING" id="1071918.SAMN05421544_101161"/>
<evidence type="ECO:0000313" key="3">
    <source>
        <dbReference type="Proteomes" id="UP000198517"/>
    </source>
</evidence>
<keyword evidence="1" id="KW-0812">Transmembrane</keyword>